<dbReference type="InterPro" id="IPR007588">
    <property type="entry name" value="Znf_FLYWCH"/>
</dbReference>
<dbReference type="EMBL" id="CAJOBA010002032">
    <property type="protein sequence ID" value="CAF3626509.1"/>
    <property type="molecule type" value="Genomic_DNA"/>
</dbReference>
<dbReference type="Proteomes" id="UP000682733">
    <property type="component" value="Unassembled WGS sequence"/>
</dbReference>
<organism evidence="6 9">
    <name type="scientific">Didymodactylos carnosus</name>
    <dbReference type="NCBI Taxonomy" id="1234261"/>
    <lineage>
        <taxon>Eukaryota</taxon>
        <taxon>Metazoa</taxon>
        <taxon>Spiralia</taxon>
        <taxon>Gnathifera</taxon>
        <taxon>Rotifera</taxon>
        <taxon>Eurotatoria</taxon>
        <taxon>Bdelloidea</taxon>
        <taxon>Philodinida</taxon>
        <taxon>Philodinidae</taxon>
        <taxon>Didymodactylos</taxon>
    </lineage>
</organism>
<gene>
    <name evidence="6" type="ORF">GPM918_LOCUS23431</name>
    <name evidence="5" type="ORF">OVA965_LOCUS6671</name>
    <name evidence="8" type="ORF">SRO942_LOCUS23430</name>
    <name evidence="7" type="ORF">TMI583_LOCUS6665</name>
</gene>
<keyword evidence="3" id="KW-0862">Zinc</keyword>
<name>A0A814W8M7_9BILA</name>
<dbReference type="Proteomes" id="UP000681722">
    <property type="component" value="Unassembled WGS sequence"/>
</dbReference>
<evidence type="ECO:0000313" key="5">
    <source>
        <dbReference type="EMBL" id="CAF0841568.1"/>
    </source>
</evidence>
<evidence type="ECO:0000313" key="8">
    <source>
        <dbReference type="EMBL" id="CAF3959797.1"/>
    </source>
</evidence>
<feature type="domain" description="FLYWCH-type" evidence="4">
    <location>
        <begin position="5"/>
        <end position="65"/>
    </location>
</feature>
<accession>A0A814W8M7</accession>
<evidence type="ECO:0000256" key="3">
    <source>
        <dbReference type="ARBA" id="ARBA00022833"/>
    </source>
</evidence>
<evidence type="ECO:0000256" key="1">
    <source>
        <dbReference type="ARBA" id="ARBA00022723"/>
    </source>
</evidence>
<reference evidence="6" key="1">
    <citation type="submission" date="2021-02" db="EMBL/GenBank/DDBJ databases">
        <authorList>
            <person name="Nowell W R."/>
        </authorList>
    </citation>
    <scope>NUCLEOTIDE SEQUENCE</scope>
</reference>
<keyword evidence="1" id="KW-0479">Metal-binding</keyword>
<evidence type="ECO:0000313" key="7">
    <source>
        <dbReference type="EMBL" id="CAF3626509.1"/>
    </source>
</evidence>
<keyword evidence="2" id="KW-0863">Zinc-finger</keyword>
<dbReference type="AlphaFoldDB" id="A0A814W8M7"/>
<protein>
    <recommendedName>
        <fullName evidence="4">FLYWCH-type domain-containing protein</fullName>
    </recommendedName>
</protein>
<evidence type="ECO:0000313" key="9">
    <source>
        <dbReference type="Proteomes" id="UP000663829"/>
    </source>
</evidence>
<evidence type="ECO:0000259" key="4">
    <source>
        <dbReference type="Pfam" id="PF04500"/>
    </source>
</evidence>
<dbReference type="EMBL" id="CAJNOK010002033">
    <property type="protein sequence ID" value="CAF0841568.1"/>
    <property type="molecule type" value="Genomic_DNA"/>
</dbReference>
<dbReference type="Gene3D" id="2.20.25.240">
    <property type="match status" value="1"/>
</dbReference>
<evidence type="ECO:0000313" key="6">
    <source>
        <dbReference type="EMBL" id="CAF1195366.1"/>
    </source>
</evidence>
<dbReference type="Proteomes" id="UP000677228">
    <property type="component" value="Unassembled WGS sequence"/>
</dbReference>
<dbReference type="EMBL" id="CAJNOQ010008368">
    <property type="protein sequence ID" value="CAF1195366.1"/>
    <property type="molecule type" value="Genomic_DNA"/>
</dbReference>
<dbReference type="EMBL" id="CAJOBC010008369">
    <property type="protein sequence ID" value="CAF3959797.1"/>
    <property type="molecule type" value="Genomic_DNA"/>
</dbReference>
<keyword evidence="9" id="KW-1185">Reference proteome</keyword>
<evidence type="ECO:0000256" key="2">
    <source>
        <dbReference type="ARBA" id="ARBA00022771"/>
    </source>
</evidence>
<sequence length="221" mass="25353">MVTISKTSKGTPLLLNDGFCYILDQKTDEKILQKCEVQRKLNCHARLHTSLDNKVILKLIDTHNHSGNSRSQHIRQFYENMKGEALQNHTNPHNVLTQCYMGVPDEIRAILPDNSNLKRGVGRWRQDKLVASIPTDKNFQTTHGLKQQYETDLTFSDNIHKISALAFLESDSVIDGFETLCARLDDTYQDILDYMEDTYIVENPDPSVYEQLEARGRLISL</sequence>
<comment type="caution">
    <text evidence="6">The sequence shown here is derived from an EMBL/GenBank/DDBJ whole genome shotgun (WGS) entry which is preliminary data.</text>
</comment>
<dbReference type="OrthoDB" id="6590017at2759"/>
<proteinExistence type="predicted"/>
<dbReference type="Proteomes" id="UP000663829">
    <property type="component" value="Unassembled WGS sequence"/>
</dbReference>
<dbReference type="Pfam" id="PF04500">
    <property type="entry name" value="FLYWCH"/>
    <property type="match status" value="1"/>
</dbReference>
<dbReference type="GO" id="GO:0008270">
    <property type="term" value="F:zinc ion binding"/>
    <property type="evidence" value="ECO:0007669"/>
    <property type="project" value="UniProtKB-KW"/>
</dbReference>